<protein>
    <recommendedName>
        <fullName evidence="2">J domain-containing protein</fullName>
    </recommendedName>
</protein>
<dbReference type="GO" id="GO:0005829">
    <property type="term" value="C:cytosol"/>
    <property type="evidence" value="ECO:0007669"/>
    <property type="project" value="TreeGrafter"/>
</dbReference>
<dbReference type="Pfam" id="PF00226">
    <property type="entry name" value="DnaJ"/>
    <property type="match status" value="1"/>
</dbReference>
<dbReference type="PANTHER" id="PTHR24078:SF519">
    <property type="entry name" value="DNAJ HOMOLOG SUBFAMILY B MEMBER 13"/>
    <property type="match status" value="1"/>
</dbReference>
<dbReference type="InterPro" id="IPR051339">
    <property type="entry name" value="DnaJ_subfamily_B"/>
</dbReference>
<evidence type="ECO:0000259" key="2">
    <source>
        <dbReference type="PROSITE" id="PS50076"/>
    </source>
</evidence>
<dbReference type="InterPro" id="IPR002939">
    <property type="entry name" value="DnaJ_C"/>
</dbReference>
<dbReference type="Proteomes" id="UP001489004">
    <property type="component" value="Unassembled WGS sequence"/>
</dbReference>
<dbReference type="SMART" id="SM00271">
    <property type="entry name" value="DnaJ"/>
    <property type="match status" value="1"/>
</dbReference>
<dbReference type="InterPro" id="IPR008971">
    <property type="entry name" value="HSP40/DnaJ_pept-bd"/>
</dbReference>
<dbReference type="PROSITE" id="PS50076">
    <property type="entry name" value="DNAJ_2"/>
    <property type="match status" value="1"/>
</dbReference>
<keyword evidence="4" id="KW-1185">Reference proteome</keyword>
<dbReference type="SUPFAM" id="SSF49493">
    <property type="entry name" value="HSP40/DnaJ peptide-binding domain"/>
    <property type="match status" value="2"/>
</dbReference>
<dbReference type="InterPro" id="IPR036869">
    <property type="entry name" value="J_dom_sf"/>
</dbReference>
<reference evidence="3 4" key="1">
    <citation type="journal article" date="2024" name="Nat. Commun.">
        <title>Phylogenomics reveals the evolutionary origins of lichenization in chlorophyte algae.</title>
        <authorList>
            <person name="Puginier C."/>
            <person name="Libourel C."/>
            <person name="Otte J."/>
            <person name="Skaloud P."/>
            <person name="Haon M."/>
            <person name="Grisel S."/>
            <person name="Petersen M."/>
            <person name="Berrin J.G."/>
            <person name="Delaux P.M."/>
            <person name="Dal Grande F."/>
            <person name="Keller J."/>
        </authorList>
    </citation>
    <scope>NUCLEOTIDE SEQUENCE [LARGE SCALE GENOMIC DNA]</scope>
    <source>
        <strain evidence="3 4">SAG 2043</strain>
    </source>
</reference>
<dbReference type="CDD" id="cd06257">
    <property type="entry name" value="DnaJ"/>
    <property type="match status" value="1"/>
</dbReference>
<keyword evidence="1" id="KW-0143">Chaperone</keyword>
<dbReference type="FunFam" id="2.60.260.20:FF:000006">
    <property type="entry name" value="DnaJ subfamily B member 13"/>
    <property type="match status" value="1"/>
</dbReference>
<dbReference type="PANTHER" id="PTHR24078">
    <property type="entry name" value="DNAJ HOMOLOG SUBFAMILY C MEMBER"/>
    <property type="match status" value="1"/>
</dbReference>
<dbReference type="FunFam" id="1.10.287.110:FF:000106">
    <property type="entry name" value="Putative heat shock protein-like protein"/>
    <property type="match status" value="1"/>
</dbReference>
<evidence type="ECO:0000313" key="4">
    <source>
        <dbReference type="Proteomes" id="UP001489004"/>
    </source>
</evidence>
<dbReference type="GO" id="GO:0051087">
    <property type="term" value="F:protein-folding chaperone binding"/>
    <property type="evidence" value="ECO:0007669"/>
    <property type="project" value="TreeGrafter"/>
</dbReference>
<dbReference type="GO" id="GO:0051082">
    <property type="term" value="F:unfolded protein binding"/>
    <property type="evidence" value="ECO:0007669"/>
    <property type="project" value="InterPro"/>
</dbReference>
<dbReference type="EMBL" id="JALJOR010000007">
    <property type="protein sequence ID" value="KAK9814290.1"/>
    <property type="molecule type" value="Genomic_DNA"/>
</dbReference>
<dbReference type="Gene3D" id="2.60.260.20">
    <property type="entry name" value="Urease metallochaperone UreE, N-terminal domain"/>
    <property type="match status" value="2"/>
</dbReference>
<evidence type="ECO:0000256" key="1">
    <source>
        <dbReference type="ARBA" id="ARBA00023186"/>
    </source>
</evidence>
<sequence>MGVETDYYAVLGLSRNATDIDIKKAYRKLALKYHPDNNTDEAARGSFASVCEAYDVLSEPTRKGFYDLYGESALKKGLPDGQGGRKGGDYSFDAATAPQHMFAKFFGTSNPYEALNELAAQYESLSSPHKLKPGKHKTYTVAVSLEEVYHGCTKKVQHTRKVLQASGGLQTVDSELVIDVRAGLPNGTRFVFEGEGNQTPTTEPGPVIFVLQTLDHECFGRQGADLLYTATIPLHQALCGANVTVDMLDGRTLTVPVTDIVTSGQTITVPNEGLPKLKGGKGDLIVKFDVLFPSALSEAQRMLLKAAFFLPQHLSNEQAKAVKAFERAFRDKHGGWSTAFPKADTH</sequence>
<dbReference type="Gene3D" id="1.10.287.110">
    <property type="entry name" value="DnaJ domain"/>
    <property type="match status" value="1"/>
</dbReference>
<accession>A0AAW1PWX1</accession>
<name>A0AAW1PWX1_9CHLO</name>
<dbReference type="CDD" id="cd10747">
    <property type="entry name" value="DnaJ_C"/>
    <property type="match status" value="1"/>
</dbReference>
<dbReference type="InterPro" id="IPR001623">
    <property type="entry name" value="DnaJ_domain"/>
</dbReference>
<organism evidence="3 4">
    <name type="scientific">[Myrmecia] bisecta</name>
    <dbReference type="NCBI Taxonomy" id="41462"/>
    <lineage>
        <taxon>Eukaryota</taxon>
        <taxon>Viridiplantae</taxon>
        <taxon>Chlorophyta</taxon>
        <taxon>core chlorophytes</taxon>
        <taxon>Trebouxiophyceae</taxon>
        <taxon>Trebouxiales</taxon>
        <taxon>Trebouxiaceae</taxon>
        <taxon>Myrmecia</taxon>
    </lineage>
</organism>
<dbReference type="AlphaFoldDB" id="A0AAW1PWX1"/>
<dbReference type="Pfam" id="PF01556">
    <property type="entry name" value="DnaJ_C"/>
    <property type="match status" value="1"/>
</dbReference>
<feature type="domain" description="J" evidence="2">
    <location>
        <begin position="6"/>
        <end position="70"/>
    </location>
</feature>
<comment type="caution">
    <text evidence="3">The sequence shown here is derived from an EMBL/GenBank/DDBJ whole genome shotgun (WGS) entry which is preliminary data.</text>
</comment>
<dbReference type="GO" id="GO:0006457">
    <property type="term" value="P:protein folding"/>
    <property type="evidence" value="ECO:0007669"/>
    <property type="project" value="InterPro"/>
</dbReference>
<proteinExistence type="predicted"/>
<dbReference type="SUPFAM" id="SSF46565">
    <property type="entry name" value="Chaperone J-domain"/>
    <property type="match status" value="1"/>
</dbReference>
<dbReference type="PRINTS" id="PR00625">
    <property type="entry name" value="JDOMAIN"/>
</dbReference>
<evidence type="ECO:0000313" key="3">
    <source>
        <dbReference type="EMBL" id="KAK9814290.1"/>
    </source>
</evidence>
<gene>
    <name evidence="3" type="ORF">WJX72_003517</name>
</gene>